<evidence type="ECO:0000313" key="2">
    <source>
        <dbReference type="EMBL" id="ADG89704.1"/>
    </source>
</evidence>
<dbReference type="RefSeq" id="WP_013133237.1">
    <property type="nucleotide sequence ID" value="NC_014165.1"/>
</dbReference>
<dbReference type="KEGG" id="tbi:Tbis_3006"/>
<dbReference type="Proteomes" id="UP000006640">
    <property type="component" value="Chromosome"/>
</dbReference>
<sequence length="109" mass="10691">MIVADESGEVRVVDGGKAPAGSGGAGCPAPGAGGRPVKTVEVKDGKVYRDGEEIGRVPGDRKAPLTVSVVDGEVRIGEDGRPAAGARATRRAGAGGEAGGPAVACVEDR</sequence>
<name>D6Y7J3_THEBD</name>
<dbReference type="EMBL" id="CP001874">
    <property type="protein sequence ID" value="ADG89704.1"/>
    <property type="molecule type" value="Genomic_DNA"/>
</dbReference>
<dbReference type="OrthoDB" id="3213134at2"/>
<feature type="region of interest" description="Disordered" evidence="1">
    <location>
        <begin position="78"/>
        <end position="109"/>
    </location>
</feature>
<organism evidence="2 3">
    <name type="scientific">Thermobispora bispora (strain ATCC 19993 / DSM 43833 / CBS 139.67 / JCM 10125 / KCTC 9307 / NBRC 14880 / R51)</name>
    <dbReference type="NCBI Taxonomy" id="469371"/>
    <lineage>
        <taxon>Bacteria</taxon>
        <taxon>Bacillati</taxon>
        <taxon>Actinomycetota</taxon>
        <taxon>Actinomycetes</taxon>
        <taxon>Streptosporangiales</taxon>
        <taxon>Streptosporangiaceae</taxon>
        <taxon>Thermobispora</taxon>
    </lineage>
</organism>
<accession>D6Y7J3</accession>
<reference evidence="2 3" key="1">
    <citation type="submission" date="2010-01" db="EMBL/GenBank/DDBJ databases">
        <title>The complete genome of Thermobispora bispora DSM 43833.</title>
        <authorList>
            <consortium name="US DOE Joint Genome Institute (JGI-PGF)"/>
            <person name="Lucas S."/>
            <person name="Copeland A."/>
            <person name="Lapidus A."/>
            <person name="Glavina del Rio T."/>
            <person name="Dalin E."/>
            <person name="Tice H."/>
            <person name="Bruce D."/>
            <person name="Goodwin L."/>
            <person name="Pitluck S."/>
            <person name="Kyrpides N."/>
            <person name="Mavromatis K."/>
            <person name="Ivanova N."/>
            <person name="Mikhailova N."/>
            <person name="Chertkov O."/>
            <person name="Brettin T."/>
            <person name="Detter J.C."/>
            <person name="Han C."/>
            <person name="Larimer F."/>
            <person name="Land M."/>
            <person name="Hauser L."/>
            <person name="Markowitz V."/>
            <person name="Cheng J.-F."/>
            <person name="Hugenholtz P."/>
            <person name="Woyke T."/>
            <person name="Wu D."/>
            <person name="Jando M."/>
            <person name="Schneider S."/>
            <person name="Klenk H.-P."/>
            <person name="Eisen J.A."/>
        </authorList>
    </citation>
    <scope>NUCLEOTIDE SEQUENCE [LARGE SCALE GENOMIC DNA]</scope>
    <source>
        <strain evidence="3">ATCC 19993 / DSM 43833 / CBS 139.67 / JCM 10125 / KCTC 9307 / NBRC 14880 / R51</strain>
    </source>
</reference>
<feature type="region of interest" description="Disordered" evidence="1">
    <location>
        <begin position="1"/>
        <end position="37"/>
    </location>
</feature>
<protein>
    <submittedName>
        <fullName evidence="2">Uncharacterized protein</fullName>
    </submittedName>
</protein>
<gene>
    <name evidence="2" type="ordered locus">Tbis_3006</name>
</gene>
<feature type="compositionally biased region" description="Gly residues" evidence="1">
    <location>
        <begin position="21"/>
        <end position="34"/>
    </location>
</feature>
<feature type="compositionally biased region" description="Low complexity" evidence="1">
    <location>
        <begin position="100"/>
        <end position="109"/>
    </location>
</feature>
<evidence type="ECO:0000313" key="3">
    <source>
        <dbReference type="Proteomes" id="UP000006640"/>
    </source>
</evidence>
<evidence type="ECO:0000256" key="1">
    <source>
        <dbReference type="SAM" id="MobiDB-lite"/>
    </source>
</evidence>
<proteinExistence type="predicted"/>
<dbReference type="AlphaFoldDB" id="D6Y7J3"/>
<dbReference type="HOGENOM" id="CLU_2182713_0_0_11"/>
<keyword evidence="3" id="KW-1185">Reference proteome</keyword>
<dbReference type="STRING" id="469371.Tbis_3006"/>